<dbReference type="InterPro" id="IPR036388">
    <property type="entry name" value="WH-like_DNA-bd_sf"/>
</dbReference>
<dbReference type="Pfam" id="PF01475">
    <property type="entry name" value="FUR"/>
    <property type="match status" value="1"/>
</dbReference>
<keyword evidence="2" id="KW-0678">Repressor</keyword>
<dbReference type="GO" id="GO:0003700">
    <property type="term" value="F:DNA-binding transcription factor activity"/>
    <property type="evidence" value="ECO:0007669"/>
    <property type="project" value="InterPro"/>
</dbReference>
<keyword evidence="5" id="KW-0238">DNA-binding</keyword>
<evidence type="ECO:0000313" key="9">
    <source>
        <dbReference type="EMBL" id="APV45251.1"/>
    </source>
</evidence>
<feature type="binding site" evidence="7">
    <location>
        <position position="88"/>
    </location>
    <ligand>
        <name>Zn(2+)</name>
        <dbReference type="ChEBI" id="CHEBI:29105"/>
    </ligand>
</feature>
<comment type="cofactor">
    <cofactor evidence="8">
        <name>Mn(2+)</name>
        <dbReference type="ChEBI" id="CHEBI:29035"/>
    </cofactor>
    <cofactor evidence="8">
        <name>Fe(2+)</name>
        <dbReference type="ChEBI" id="CHEBI:29033"/>
    </cofactor>
    <text evidence="8">Binds 1 Mn(2+) or Fe(2+) ion per subunit.</text>
</comment>
<dbReference type="GO" id="GO:1900376">
    <property type="term" value="P:regulation of secondary metabolite biosynthetic process"/>
    <property type="evidence" value="ECO:0007669"/>
    <property type="project" value="TreeGrafter"/>
</dbReference>
<organism evidence="9 10">
    <name type="scientific">Dehalogenimonas formicexedens</name>
    <dbReference type="NCBI Taxonomy" id="1839801"/>
    <lineage>
        <taxon>Bacteria</taxon>
        <taxon>Bacillati</taxon>
        <taxon>Chloroflexota</taxon>
        <taxon>Dehalococcoidia</taxon>
        <taxon>Dehalococcoidales</taxon>
        <taxon>Dehalococcoidaceae</taxon>
        <taxon>Dehalogenimonas</taxon>
    </lineage>
</organism>
<evidence type="ECO:0000256" key="8">
    <source>
        <dbReference type="PIRSR" id="PIRSR602481-2"/>
    </source>
</evidence>
<dbReference type="RefSeq" id="WP_225973677.1">
    <property type="nucleotide sequence ID" value="NZ_CP018258.1"/>
</dbReference>
<dbReference type="InterPro" id="IPR036390">
    <property type="entry name" value="WH_DNA-bd_sf"/>
</dbReference>
<evidence type="ECO:0000256" key="5">
    <source>
        <dbReference type="ARBA" id="ARBA00023125"/>
    </source>
</evidence>
<evidence type="ECO:0000256" key="2">
    <source>
        <dbReference type="ARBA" id="ARBA00022491"/>
    </source>
</evidence>
<dbReference type="GO" id="GO:0045892">
    <property type="term" value="P:negative regulation of DNA-templated transcription"/>
    <property type="evidence" value="ECO:0007669"/>
    <property type="project" value="TreeGrafter"/>
</dbReference>
<dbReference type="CDD" id="cd07153">
    <property type="entry name" value="Fur_like"/>
    <property type="match status" value="1"/>
</dbReference>
<evidence type="ECO:0000256" key="6">
    <source>
        <dbReference type="ARBA" id="ARBA00023163"/>
    </source>
</evidence>
<feature type="binding site" evidence="7">
    <location>
        <position position="91"/>
    </location>
    <ligand>
        <name>Zn(2+)</name>
        <dbReference type="ChEBI" id="CHEBI:29105"/>
    </ligand>
</feature>
<dbReference type="Gene3D" id="1.10.10.10">
    <property type="entry name" value="Winged helix-like DNA-binding domain superfamily/Winged helix DNA-binding domain"/>
    <property type="match status" value="1"/>
</dbReference>
<comment type="similarity">
    <text evidence="1">Belongs to the Fur family.</text>
</comment>
<gene>
    <name evidence="9" type="ORF">Dform_01936</name>
</gene>
<accession>A0A1P8F9V5</accession>
<dbReference type="InterPro" id="IPR043135">
    <property type="entry name" value="Fur_C"/>
</dbReference>
<dbReference type="GO" id="GO:0000976">
    <property type="term" value="F:transcription cis-regulatory region binding"/>
    <property type="evidence" value="ECO:0007669"/>
    <property type="project" value="TreeGrafter"/>
</dbReference>
<dbReference type="KEGG" id="dfo:Dform_01936"/>
<dbReference type="PANTHER" id="PTHR33202">
    <property type="entry name" value="ZINC UPTAKE REGULATION PROTEIN"/>
    <property type="match status" value="1"/>
</dbReference>
<dbReference type="Proteomes" id="UP000185934">
    <property type="component" value="Chromosome"/>
</dbReference>
<keyword evidence="8" id="KW-0408">Iron</keyword>
<protein>
    <submittedName>
        <fullName evidence="9">Fur family transcriptional regulator, ferric uptake regulator</fullName>
    </submittedName>
</protein>
<dbReference type="SUPFAM" id="SSF46785">
    <property type="entry name" value="Winged helix' DNA-binding domain"/>
    <property type="match status" value="1"/>
</dbReference>
<reference evidence="10" key="1">
    <citation type="submission" date="2016-11" db="EMBL/GenBank/DDBJ databases">
        <title>Dehalogenimonas formicexedens sp. nov., a chlorinated alkane respiring bacterium isolated from contaminated groundwater.</title>
        <authorList>
            <person name="Key T.A."/>
            <person name="Bowman K.S."/>
            <person name="Lee I."/>
            <person name="Chun J."/>
            <person name="Albuquerque L."/>
            <person name="da Costa M.S."/>
            <person name="Rainey F.A."/>
            <person name="Moe W.M."/>
        </authorList>
    </citation>
    <scope>NUCLEOTIDE SEQUENCE [LARGE SCALE GENOMIC DNA]</scope>
    <source>
        <strain evidence="10">NSZ-14</strain>
    </source>
</reference>
<feature type="binding site" evidence="8">
    <location>
        <position position="103"/>
    </location>
    <ligand>
        <name>Fe cation</name>
        <dbReference type="ChEBI" id="CHEBI:24875"/>
    </ligand>
</feature>
<dbReference type="PANTHER" id="PTHR33202:SF7">
    <property type="entry name" value="FERRIC UPTAKE REGULATION PROTEIN"/>
    <property type="match status" value="1"/>
</dbReference>
<feature type="binding site" evidence="7">
    <location>
        <position position="132"/>
    </location>
    <ligand>
        <name>Zn(2+)</name>
        <dbReference type="ChEBI" id="CHEBI:29105"/>
    </ligand>
</feature>
<evidence type="ECO:0000256" key="3">
    <source>
        <dbReference type="ARBA" id="ARBA00022833"/>
    </source>
</evidence>
<sequence length="137" mass="15381">MTPLGETELKSTDQRSVILDIVRAGKGHLDAGEIYQRARKKLPRLSLSTVYRALAKFKETGLIEERHLDENHHHYEISHRGEHHHLICTGCGKVVEFKLPLTEIVIEKVPQAAGFKINHSGELSLSGICPDCRKKAP</sequence>
<dbReference type="GO" id="GO:0008270">
    <property type="term" value="F:zinc ion binding"/>
    <property type="evidence" value="ECO:0007669"/>
    <property type="project" value="TreeGrafter"/>
</dbReference>
<evidence type="ECO:0000256" key="4">
    <source>
        <dbReference type="ARBA" id="ARBA00023015"/>
    </source>
</evidence>
<keyword evidence="6" id="KW-0804">Transcription</keyword>
<proteinExistence type="inferred from homology"/>
<feature type="binding site" evidence="7">
    <location>
        <position position="129"/>
    </location>
    <ligand>
        <name>Zn(2+)</name>
        <dbReference type="ChEBI" id="CHEBI:29105"/>
    </ligand>
</feature>
<dbReference type="Gene3D" id="3.30.1490.190">
    <property type="match status" value="1"/>
</dbReference>
<keyword evidence="3 7" id="KW-0862">Zinc</keyword>
<evidence type="ECO:0000313" key="10">
    <source>
        <dbReference type="Proteomes" id="UP000185934"/>
    </source>
</evidence>
<dbReference type="AlphaFoldDB" id="A0A1P8F9V5"/>
<keyword evidence="7" id="KW-0479">Metal-binding</keyword>
<evidence type="ECO:0000256" key="1">
    <source>
        <dbReference type="ARBA" id="ARBA00007957"/>
    </source>
</evidence>
<name>A0A1P8F9V5_9CHLR</name>
<dbReference type="EMBL" id="CP018258">
    <property type="protein sequence ID" value="APV45251.1"/>
    <property type="molecule type" value="Genomic_DNA"/>
</dbReference>
<dbReference type="STRING" id="1839801.Dform_01936"/>
<keyword evidence="4" id="KW-0805">Transcription regulation</keyword>
<dbReference type="InterPro" id="IPR002481">
    <property type="entry name" value="FUR"/>
</dbReference>
<keyword evidence="10" id="KW-1185">Reference proteome</keyword>
<evidence type="ECO:0000256" key="7">
    <source>
        <dbReference type="PIRSR" id="PIRSR602481-1"/>
    </source>
</evidence>
<comment type="cofactor">
    <cofactor evidence="7">
        <name>Zn(2+)</name>
        <dbReference type="ChEBI" id="CHEBI:29105"/>
    </cofactor>
    <text evidence="7">Binds 1 zinc ion per subunit.</text>
</comment>